<organism evidence="1 2">
    <name type="scientific">Puniceibacterium antarcticum</name>
    <dbReference type="NCBI Taxonomy" id="1206336"/>
    <lineage>
        <taxon>Bacteria</taxon>
        <taxon>Pseudomonadati</taxon>
        <taxon>Pseudomonadota</taxon>
        <taxon>Alphaproteobacteria</taxon>
        <taxon>Rhodobacterales</taxon>
        <taxon>Paracoccaceae</taxon>
        <taxon>Puniceibacterium</taxon>
    </lineage>
</organism>
<evidence type="ECO:0000313" key="1">
    <source>
        <dbReference type="EMBL" id="PIL17163.1"/>
    </source>
</evidence>
<dbReference type="AlphaFoldDB" id="A0A2G8R6K6"/>
<gene>
    <name evidence="1" type="ORF">P775_24875</name>
</gene>
<accession>A0A2G8R6K6</accession>
<reference evidence="1 2" key="1">
    <citation type="submission" date="2013-09" db="EMBL/GenBank/DDBJ databases">
        <title>Genome sequencing of Phaeobacter antarcticus sp. nov. SM1211.</title>
        <authorList>
            <person name="Zhang X.-Y."/>
            <person name="Liu C."/>
            <person name="Chen X.-L."/>
            <person name="Xie B.-B."/>
            <person name="Qin Q.-L."/>
            <person name="Rong J.-C."/>
            <person name="Zhang Y.-Z."/>
        </authorList>
    </citation>
    <scope>NUCLEOTIDE SEQUENCE [LARGE SCALE GENOMIC DNA]</scope>
    <source>
        <strain evidence="1 2">SM1211</strain>
    </source>
</reference>
<keyword evidence="2" id="KW-1185">Reference proteome</keyword>
<evidence type="ECO:0000313" key="2">
    <source>
        <dbReference type="Proteomes" id="UP000231259"/>
    </source>
</evidence>
<name>A0A2G8R6K6_9RHOB</name>
<comment type="caution">
    <text evidence="1">The sequence shown here is derived from an EMBL/GenBank/DDBJ whole genome shotgun (WGS) entry which is preliminary data.</text>
</comment>
<sequence length="42" mass="4552">MISYVAERLMEMAVGGFTVAAYGEMDTIQQAQRNIIATGTGR</sequence>
<protein>
    <submittedName>
        <fullName evidence="1">Uncharacterized protein</fullName>
    </submittedName>
</protein>
<dbReference type="Proteomes" id="UP000231259">
    <property type="component" value="Unassembled WGS sequence"/>
</dbReference>
<proteinExistence type="predicted"/>
<dbReference type="EMBL" id="AWWI01000170">
    <property type="protein sequence ID" value="PIL17163.1"/>
    <property type="molecule type" value="Genomic_DNA"/>
</dbReference>